<accession>A0A1H4DC44</accession>
<evidence type="ECO:0000256" key="1">
    <source>
        <dbReference type="SAM" id="SignalP"/>
    </source>
</evidence>
<keyword evidence="3" id="KW-1185">Reference proteome</keyword>
<dbReference type="Proteomes" id="UP000198773">
    <property type="component" value="Unassembled WGS sequence"/>
</dbReference>
<name>A0A1H4DC44_ALKAM</name>
<organism evidence="2 3">
    <name type="scientific">Alkalimonas amylolytica</name>
    <dbReference type="NCBI Taxonomy" id="152573"/>
    <lineage>
        <taxon>Bacteria</taxon>
        <taxon>Pseudomonadati</taxon>
        <taxon>Pseudomonadota</taxon>
        <taxon>Gammaproteobacteria</taxon>
        <taxon>Alkalimonas</taxon>
    </lineage>
</organism>
<feature type="signal peptide" evidence="1">
    <location>
        <begin position="1"/>
        <end position="19"/>
    </location>
</feature>
<dbReference type="EMBL" id="FNRM01000005">
    <property type="protein sequence ID" value="SEA70325.1"/>
    <property type="molecule type" value="Genomic_DNA"/>
</dbReference>
<feature type="chain" id="PRO_5011719726" description="NlpE N-terminal domain-containing protein" evidence="1">
    <location>
        <begin position="20"/>
        <end position="129"/>
    </location>
</feature>
<keyword evidence="1" id="KW-0732">Signal</keyword>
<sequence>MGRRIFTLILMLFSLVGCNTTPPQTVLNNPPYSKISMLDALVHTERYNQRDFVIDGYLSDGYLYFSPEQAKHQDTSYAIALRTEKAQPIDLRNFNEHWVFINGRLVYEHDAGSYAGSSVLVVREISNSF</sequence>
<dbReference type="AlphaFoldDB" id="A0A1H4DC44"/>
<evidence type="ECO:0000313" key="2">
    <source>
        <dbReference type="EMBL" id="SEA70325.1"/>
    </source>
</evidence>
<gene>
    <name evidence="2" type="ORF">SAMN04488051_105176</name>
</gene>
<reference evidence="2 3" key="1">
    <citation type="submission" date="2016-10" db="EMBL/GenBank/DDBJ databases">
        <authorList>
            <person name="de Groot N.N."/>
        </authorList>
    </citation>
    <scope>NUCLEOTIDE SEQUENCE [LARGE SCALE GENOMIC DNA]</scope>
    <source>
        <strain evidence="2 3">CGMCC 1.3430</strain>
    </source>
</reference>
<evidence type="ECO:0000313" key="3">
    <source>
        <dbReference type="Proteomes" id="UP000198773"/>
    </source>
</evidence>
<evidence type="ECO:0008006" key="4">
    <source>
        <dbReference type="Google" id="ProtNLM"/>
    </source>
</evidence>
<dbReference type="STRING" id="152573.SAMN04488051_105176"/>
<protein>
    <recommendedName>
        <fullName evidence="4">NlpE N-terminal domain-containing protein</fullName>
    </recommendedName>
</protein>
<dbReference type="PROSITE" id="PS51257">
    <property type="entry name" value="PROKAR_LIPOPROTEIN"/>
    <property type="match status" value="1"/>
</dbReference>
<proteinExistence type="predicted"/>